<dbReference type="GO" id="GO:0005813">
    <property type="term" value="C:centrosome"/>
    <property type="evidence" value="ECO:0007669"/>
    <property type="project" value="TreeGrafter"/>
</dbReference>
<dbReference type="PANTHER" id="PTHR46501">
    <property type="entry name" value="MYOMEGALIN"/>
    <property type="match status" value="1"/>
</dbReference>
<dbReference type="GO" id="GO:0005794">
    <property type="term" value="C:Golgi apparatus"/>
    <property type="evidence" value="ECO:0007669"/>
    <property type="project" value="TreeGrafter"/>
</dbReference>
<dbReference type="OrthoDB" id="10255000at2759"/>
<evidence type="ECO:0000259" key="2">
    <source>
        <dbReference type="Pfam" id="PF18615"/>
    </source>
</evidence>
<dbReference type="GO" id="GO:0090063">
    <property type="term" value="P:positive regulation of microtubule nucleation"/>
    <property type="evidence" value="ECO:0007669"/>
    <property type="project" value="TreeGrafter"/>
</dbReference>
<evidence type="ECO:0000313" key="4">
    <source>
        <dbReference type="Proteomes" id="UP000812440"/>
    </source>
</evidence>
<dbReference type="GO" id="GO:1903358">
    <property type="term" value="P:regulation of Golgi organization"/>
    <property type="evidence" value="ECO:0007669"/>
    <property type="project" value="TreeGrafter"/>
</dbReference>
<accession>A0A8T2JYK9</accession>
<name>A0A8T2JYK9_9PIPI</name>
<dbReference type="Pfam" id="PF18615">
    <property type="entry name" value="SMYLE_N"/>
    <property type="match status" value="1"/>
</dbReference>
<sequence>MSDHCRLCASPLRGSLRKWLFGGSGSLSVLYSQIMGSHVSRSPPGRSPRSNGNKGTPEDSEFLCGKCCHSLNVYHRYDLVLSRMRQLYEHRSNRLFAEKKKLSFTLRTIHAKAWGLPFPEYLASSHNRNPSGYRGSCSDLSSSSIQKSKLASHLPGHRLSCPDSTFLGHQNSYHGSLGSLTPQTPTKPYQQLLEHDRSKWEHESWWKDRSESCSHCAKGERCQSCSSWRVSDDNYEIVCSVPRRKNLSGAEELDDYPGLHRSKSLGSFGGGSSKGSLLSFSTSSLETLSFTGDDEIGVFWEPPSPLASSPSAFHCPKPFLQEALMSLKGIQYNPLNIPTHSKIPVKEKRHKKGEPQTKIIINEKVSPREEPLGEEAEEDCDEYLGIGPEVCRTHDSHTLRIQDTINWLQAQVQKKDGCAHHNQKESSKKERQLIQELLRSLDLKEEVLEGCLAFLLSLPDISDSSCGNVVTLIEKLKSQEYKLKNAEDELAENFHQCKAETKRLQLVLNEKEEDLGQLSRVVRENQDTITALRDILGEKEFMIQQLEISLDSAIRSAAAQDTLRLAALLEKDALITAVQGALSSSNQDVEALADSLLSQGLDDLGGALPVVSQPETLVAQLNEKSCLLSQALTDRQKQSIKHQTDVQDLLNALNESRTLLQNQLQHCKQRLQTGAEEQTLLRDTLRMREAELRAKKQSYTYDIQQAQVEIAQLQSSLKERDMTIQKLLQDAQSRDHTIKRLQDSLSRGGVIKEML</sequence>
<organism evidence="3 4">
    <name type="scientific">Hymenochirus boettgeri</name>
    <name type="common">Congo dwarf clawed frog</name>
    <dbReference type="NCBI Taxonomy" id="247094"/>
    <lineage>
        <taxon>Eukaryota</taxon>
        <taxon>Metazoa</taxon>
        <taxon>Chordata</taxon>
        <taxon>Craniata</taxon>
        <taxon>Vertebrata</taxon>
        <taxon>Euteleostomi</taxon>
        <taxon>Amphibia</taxon>
        <taxon>Batrachia</taxon>
        <taxon>Anura</taxon>
        <taxon>Pipoidea</taxon>
        <taxon>Pipidae</taxon>
        <taxon>Pipinae</taxon>
        <taxon>Hymenochirus</taxon>
    </lineage>
</organism>
<evidence type="ECO:0000256" key="1">
    <source>
        <dbReference type="SAM" id="MobiDB-lite"/>
    </source>
</evidence>
<dbReference type="InterPro" id="IPR052593">
    <property type="entry name" value="MT-associated_AKAP9-binding"/>
</dbReference>
<feature type="region of interest" description="Disordered" evidence="1">
    <location>
        <begin position="37"/>
        <end position="57"/>
    </location>
</feature>
<gene>
    <name evidence="3" type="ORF">GDO86_015621</name>
</gene>
<dbReference type="GO" id="GO:0007098">
    <property type="term" value="P:centrosome cycle"/>
    <property type="evidence" value="ECO:0007669"/>
    <property type="project" value="TreeGrafter"/>
</dbReference>
<feature type="compositionally biased region" description="Low complexity" evidence="1">
    <location>
        <begin position="40"/>
        <end position="53"/>
    </location>
</feature>
<dbReference type="EMBL" id="JAACNH010000003">
    <property type="protein sequence ID" value="KAG8448594.1"/>
    <property type="molecule type" value="Genomic_DNA"/>
</dbReference>
<keyword evidence="4" id="KW-1185">Reference proteome</keyword>
<dbReference type="AlphaFoldDB" id="A0A8T2JYK9"/>
<reference evidence="3" key="1">
    <citation type="thesis" date="2020" institute="ProQuest LLC" country="789 East Eisenhower Parkway, Ann Arbor, MI, USA">
        <title>Comparative Genomics and Chromosome Evolution.</title>
        <authorList>
            <person name="Mudd A.B."/>
        </authorList>
    </citation>
    <scope>NUCLEOTIDE SEQUENCE</scope>
    <source>
        <strain evidence="3">Female2</strain>
        <tissue evidence="3">Blood</tissue>
    </source>
</reference>
<dbReference type="PANTHER" id="PTHR46501:SF6">
    <property type="entry name" value="SI:CH73-95L15.5"/>
    <property type="match status" value="1"/>
</dbReference>
<dbReference type="GO" id="GO:0060090">
    <property type="term" value="F:molecular adaptor activity"/>
    <property type="evidence" value="ECO:0007669"/>
    <property type="project" value="TreeGrafter"/>
</dbReference>
<proteinExistence type="predicted"/>
<dbReference type="InterPro" id="IPR040947">
    <property type="entry name" value="SMYLE_N"/>
</dbReference>
<comment type="caution">
    <text evidence="3">The sequence shown here is derived from an EMBL/GenBank/DDBJ whole genome shotgun (WGS) entry which is preliminary data.</text>
</comment>
<evidence type="ECO:0000313" key="3">
    <source>
        <dbReference type="EMBL" id="KAG8448594.1"/>
    </source>
</evidence>
<feature type="domain" description="Short myomegalin-like EB1 binding protein N-terminal" evidence="2">
    <location>
        <begin position="195"/>
        <end position="244"/>
    </location>
</feature>
<dbReference type="Proteomes" id="UP000812440">
    <property type="component" value="Chromosome 8_10"/>
</dbReference>
<protein>
    <recommendedName>
        <fullName evidence="2">Short myomegalin-like EB1 binding protein N-terminal domain-containing protein</fullName>
    </recommendedName>
</protein>